<accession>A0A088S0X3</accession>
<dbReference type="RefSeq" id="XP_010702666.1">
    <property type="nucleotide sequence ID" value="XM_010704364.1"/>
</dbReference>
<organism evidence="6 7">
    <name type="scientific">Leishmania panamensis</name>
    <dbReference type="NCBI Taxonomy" id="5679"/>
    <lineage>
        <taxon>Eukaryota</taxon>
        <taxon>Discoba</taxon>
        <taxon>Euglenozoa</taxon>
        <taxon>Kinetoplastea</taxon>
        <taxon>Metakinetoplastina</taxon>
        <taxon>Trypanosomatida</taxon>
        <taxon>Trypanosomatidae</taxon>
        <taxon>Leishmaniinae</taxon>
        <taxon>Leishmania</taxon>
        <taxon>Leishmania guyanensis species complex</taxon>
    </lineage>
</organism>
<gene>
    <name evidence="6" type="primary">DRBD10</name>
    <name evidence="6" type="ORF">LPMP_342400</name>
</gene>
<feature type="compositionally biased region" description="Basic and acidic residues" evidence="4">
    <location>
        <begin position="427"/>
        <end position="442"/>
    </location>
</feature>
<dbReference type="InterPro" id="IPR034221">
    <property type="entry name" value="RBM34_RRM2"/>
</dbReference>
<dbReference type="eggNOG" id="KOG0118">
    <property type="taxonomic scope" value="Eukaryota"/>
</dbReference>
<dbReference type="InterPro" id="IPR035979">
    <property type="entry name" value="RBD_domain_sf"/>
</dbReference>
<dbReference type="FunFam" id="3.30.70.330:FF:001656">
    <property type="match status" value="1"/>
</dbReference>
<feature type="compositionally biased region" description="Basic residues" evidence="4">
    <location>
        <begin position="448"/>
        <end position="458"/>
    </location>
</feature>
<evidence type="ECO:0000256" key="2">
    <source>
        <dbReference type="ARBA" id="ARBA00022884"/>
    </source>
</evidence>
<dbReference type="VEuPathDB" id="TriTrypDB:LPMP_342400"/>
<dbReference type="GeneID" id="22578745"/>
<dbReference type="SMART" id="SM00360">
    <property type="entry name" value="RRM"/>
    <property type="match status" value="2"/>
</dbReference>
<reference evidence="6 7" key="1">
    <citation type="journal article" date="2015" name="Sci. Rep.">
        <title>The genome of Leishmania panamensis: insights into genomics of the L. (Viannia) subgenus.</title>
        <authorList>
            <person name="Llanes A."/>
            <person name="Restrepo C.M."/>
            <person name="Vecchio G.D."/>
            <person name="Anguizola F.J."/>
            <person name="Lleonart R."/>
        </authorList>
    </citation>
    <scope>NUCLEOTIDE SEQUENCE [LARGE SCALE GENOMIC DNA]</scope>
    <source>
        <strain evidence="6 7">MHOM/PA/94/PSC-1</strain>
    </source>
</reference>
<dbReference type="PROSITE" id="PS50102">
    <property type="entry name" value="RRM"/>
    <property type="match status" value="2"/>
</dbReference>
<dbReference type="KEGG" id="lpan:LPMP_342400"/>
<dbReference type="PANTHER" id="PTHR23236:SF119">
    <property type="entry name" value="NUCLEAR RNA-BINDING PROTEIN SART-3"/>
    <property type="match status" value="1"/>
</dbReference>
<feature type="domain" description="RRM" evidence="5">
    <location>
        <begin position="164"/>
        <end position="264"/>
    </location>
</feature>
<dbReference type="Proteomes" id="UP000063063">
    <property type="component" value="Chromosome 34"/>
</dbReference>
<name>A0A088S0X3_LEIPA</name>
<evidence type="ECO:0000256" key="3">
    <source>
        <dbReference type="PROSITE-ProRule" id="PRU00176"/>
    </source>
</evidence>
<dbReference type="InterPro" id="IPR012677">
    <property type="entry name" value="Nucleotide-bd_a/b_plait_sf"/>
</dbReference>
<proteinExistence type="predicted"/>
<evidence type="ECO:0000256" key="4">
    <source>
        <dbReference type="SAM" id="MobiDB-lite"/>
    </source>
</evidence>
<keyword evidence="1" id="KW-0677">Repeat</keyword>
<dbReference type="OrthoDB" id="442677at2759"/>
<evidence type="ECO:0000256" key="1">
    <source>
        <dbReference type="ARBA" id="ARBA00022737"/>
    </source>
</evidence>
<feature type="compositionally biased region" description="Basic and acidic residues" evidence="4">
    <location>
        <begin position="367"/>
        <end position="388"/>
    </location>
</feature>
<feature type="region of interest" description="Disordered" evidence="4">
    <location>
        <begin position="62"/>
        <end position="90"/>
    </location>
</feature>
<protein>
    <submittedName>
        <fullName evidence="6">RNA binding protein, putative</fullName>
    </submittedName>
</protein>
<evidence type="ECO:0000259" key="5">
    <source>
        <dbReference type="PROSITE" id="PS50102"/>
    </source>
</evidence>
<evidence type="ECO:0000313" key="7">
    <source>
        <dbReference type="Proteomes" id="UP000063063"/>
    </source>
</evidence>
<dbReference type="CDD" id="cd12395">
    <property type="entry name" value="RRM2_RBM34"/>
    <property type="match status" value="1"/>
</dbReference>
<feature type="region of interest" description="Disordered" evidence="4">
    <location>
        <begin position="351"/>
        <end position="458"/>
    </location>
</feature>
<evidence type="ECO:0000313" key="6">
    <source>
        <dbReference type="EMBL" id="AIO01866.1"/>
    </source>
</evidence>
<dbReference type="PANTHER" id="PTHR23236">
    <property type="entry name" value="EUKARYOTIC TRANSLATION INITIATION FACTOR 4B/4H"/>
    <property type="match status" value="1"/>
</dbReference>
<feature type="domain" description="RRM" evidence="5">
    <location>
        <begin position="273"/>
        <end position="355"/>
    </location>
</feature>
<dbReference type="Pfam" id="PF00076">
    <property type="entry name" value="RRM_1"/>
    <property type="match status" value="2"/>
</dbReference>
<dbReference type="AlphaFoldDB" id="A0A088S0X3"/>
<keyword evidence="2 3" id="KW-0694">RNA-binding</keyword>
<keyword evidence="7" id="KW-1185">Reference proteome</keyword>
<dbReference type="InterPro" id="IPR000504">
    <property type="entry name" value="RRM_dom"/>
</dbReference>
<dbReference type="GO" id="GO:0003723">
    <property type="term" value="F:RNA binding"/>
    <property type="evidence" value="ECO:0007669"/>
    <property type="project" value="UniProtKB-UniRule"/>
</dbReference>
<sequence length="458" mass="51041">MTDSACTFATATAAAASTAAPAFNFEPLQKTNVDLFATAPQVKKLTRREKDKILRELEVKRATDHASDDAKDTAGKGKRAQARPSDRSAVVAEVVRSATASFSSGGSRGARSKGDGQRSLFETVFDTKEVERELATQEGRRNRKLSKKQVLRHALHANEEEDARTIFVGNLPNTIHKRDVEKIFKSCGSITAVRIRCQALEELDEKHQNMGRAVRVLRGEIKKDAKYSSTAYVLFDSAESIASALEKNGLIFHNRHIVVTTMDVESCAYPPETSIFLGNVAYDTTEEDVWNFFQEHGIRDVKRVRLVRDRETGDCKGFGYVEFMHASSVHPAIETRGDKLNGRELRIVHVNKSKEVKAATTSRREKRRNEHGGDRGGAEERKRARSGGDSRGGSRSNQGSSNFKKPRSESDLPSWAGLTTNPRRKMPKDLRPLVEGKVEFKTRGPRAPVKHKTRNPEK</sequence>
<dbReference type="VEuPathDB" id="TriTrypDB:LPAL13_340030000"/>
<dbReference type="FunFam" id="3.30.70.330:FF:001177">
    <property type="entry name" value="Putative RNA binding protein"/>
    <property type="match status" value="1"/>
</dbReference>
<dbReference type="Gene3D" id="3.30.70.330">
    <property type="match status" value="2"/>
</dbReference>
<dbReference type="SUPFAM" id="SSF54928">
    <property type="entry name" value="RNA-binding domain, RBD"/>
    <property type="match status" value="2"/>
</dbReference>
<feature type="compositionally biased region" description="Basic and acidic residues" evidence="4">
    <location>
        <begin position="62"/>
        <end position="75"/>
    </location>
</feature>
<dbReference type="EMBL" id="CP009403">
    <property type="protein sequence ID" value="AIO01866.1"/>
    <property type="molecule type" value="Genomic_DNA"/>
</dbReference>